<dbReference type="Proteomes" id="UP000263517">
    <property type="component" value="Unassembled WGS sequence"/>
</dbReference>
<gene>
    <name evidence="1" type="ORF">DCW74_02050</name>
</gene>
<proteinExistence type="predicted"/>
<dbReference type="AlphaFoldDB" id="A0A350NZN2"/>
<reference evidence="1 2" key="1">
    <citation type="journal article" date="2018" name="Nat. Biotechnol.">
        <title>A standardized bacterial taxonomy based on genome phylogeny substantially revises the tree of life.</title>
        <authorList>
            <person name="Parks D.H."/>
            <person name="Chuvochina M."/>
            <person name="Waite D.W."/>
            <person name="Rinke C."/>
            <person name="Skarshewski A."/>
            <person name="Chaumeil P.A."/>
            <person name="Hugenholtz P."/>
        </authorList>
    </citation>
    <scope>NUCLEOTIDE SEQUENCE [LARGE SCALE GENOMIC DNA]</scope>
    <source>
        <strain evidence="1">UBA11978</strain>
    </source>
</reference>
<evidence type="ECO:0000313" key="2">
    <source>
        <dbReference type="Proteomes" id="UP000263517"/>
    </source>
</evidence>
<accession>A0A350NZN2</accession>
<sequence length="63" mass="7114">MPKYEVYTWWSSAKEIVVEAECEDEAKEKASNTNSYLGIVGDDYVNDSFEIVSIEEVDDDSAV</sequence>
<name>A0A350NZN2_9ALTE</name>
<evidence type="ECO:0000313" key="1">
    <source>
        <dbReference type="EMBL" id="HAW74499.1"/>
    </source>
</evidence>
<organism evidence="1 2">
    <name type="scientific">Alteromonas australica</name>
    <dbReference type="NCBI Taxonomy" id="589873"/>
    <lineage>
        <taxon>Bacteria</taxon>
        <taxon>Pseudomonadati</taxon>
        <taxon>Pseudomonadota</taxon>
        <taxon>Gammaproteobacteria</taxon>
        <taxon>Alteromonadales</taxon>
        <taxon>Alteromonadaceae</taxon>
        <taxon>Alteromonas/Salinimonas group</taxon>
        <taxon>Alteromonas</taxon>
    </lineage>
</organism>
<comment type="caution">
    <text evidence="1">The sequence shown here is derived from an EMBL/GenBank/DDBJ whole genome shotgun (WGS) entry which is preliminary data.</text>
</comment>
<protein>
    <submittedName>
        <fullName evidence="1">Uncharacterized protein</fullName>
    </submittedName>
</protein>
<dbReference type="EMBL" id="DNAN01000070">
    <property type="protein sequence ID" value="HAW74499.1"/>
    <property type="molecule type" value="Genomic_DNA"/>
</dbReference>